<organism evidence="1 2">
    <name type="scientific">Auxenochlorella protothecoides</name>
    <name type="common">Green microalga</name>
    <name type="synonym">Chlorella protothecoides</name>
    <dbReference type="NCBI Taxonomy" id="3075"/>
    <lineage>
        <taxon>Eukaryota</taxon>
        <taxon>Viridiplantae</taxon>
        <taxon>Chlorophyta</taxon>
        <taxon>core chlorophytes</taxon>
        <taxon>Trebouxiophyceae</taxon>
        <taxon>Chlorellales</taxon>
        <taxon>Chlorellaceae</taxon>
        <taxon>Auxenochlorella</taxon>
    </lineage>
</organism>
<name>A0A087SB22_AUXPR</name>
<sequence length="93" mass="9653">MYDHGLHTRPKLGVNELVDIGVLVKAGGGAIDAAPDVPSLEVVVSDVKDHNPGSSLTACRDGVYLGTRCGTIMIIQQLWLSRPGSPRTSGAGS</sequence>
<keyword evidence="2" id="KW-1185">Reference proteome</keyword>
<dbReference type="EMBL" id="KL662084">
    <property type="protein sequence ID" value="KFM22926.1"/>
    <property type="molecule type" value="Genomic_DNA"/>
</dbReference>
<accession>A0A087SB22</accession>
<reference evidence="1 2" key="1">
    <citation type="journal article" date="2014" name="BMC Genomics">
        <title>Oil accumulation mechanisms of the oleaginous microalga Chlorella protothecoides revealed through its genome, transcriptomes, and proteomes.</title>
        <authorList>
            <person name="Gao C."/>
            <person name="Wang Y."/>
            <person name="Shen Y."/>
            <person name="Yan D."/>
            <person name="He X."/>
            <person name="Dai J."/>
            <person name="Wu Q."/>
        </authorList>
    </citation>
    <scope>NUCLEOTIDE SEQUENCE [LARGE SCALE GENOMIC DNA]</scope>
    <source>
        <strain evidence="1 2">0710</strain>
    </source>
</reference>
<gene>
    <name evidence="1" type="ORF">F751_6435</name>
</gene>
<evidence type="ECO:0000313" key="2">
    <source>
        <dbReference type="Proteomes" id="UP000028924"/>
    </source>
</evidence>
<evidence type="ECO:0000313" key="1">
    <source>
        <dbReference type="EMBL" id="KFM22926.1"/>
    </source>
</evidence>
<proteinExistence type="predicted"/>
<dbReference type="Proteomes" id="UP000028924">
    <property type="component" value="Unassembled WGS sequence"/>
</dbReference>
<dbReference type="GeneID" id="23617826"/>
<protein>
    <submittedName>
        <fullName evidence="1">Uncharacterized protein</fullName>
    </submittedName>
</protein>
<dbReference type="AlphaFoldDB" id="A0A087SB22"/>
<dbReference type="KEGG" id="apro:F751_6435"/>
<dbReference type="RefSeq" id="XP_011395792.1">
    <property type="nucleotide sequence ID" value="XM_011397490.1"/>
</dbReference>